<keyword evidence="3 6" id="KW-1133">Transmembrane helix</keyword>
<dbReference type="GO" id="GO:0016020">
    <property type="term" value="C:membrane"/>
    <property type="evidence" value="ECO:0007669"/>
    <property type="project" value="UniProtKB-SubCell"/>
</dbReference>
<evidence type="ECO:0000256" key="1">
    <source>
        <dbReference type="ARBA" id="ARBA00004141"/>
    </source>
</evidence>
<dbReference type="Pfam" id="PF03006">
    <property type="entry name" value="HlyIII"/>
    <property type="match status" value="1"/>
</dbReference>
<reference evidence="7" key="1">
    <citation type="submission" date="2019-11" db="EMBL/GenBank/DDBJ databases">
        <authorList>
            <person name="Feng L."/>
        </authorList>
    </citation>
    <scope>NUCLEOTIDE SEQUENCE</scope>
    <source>
        <strain evidence="7">CinnocuumLFYP12</strain>
    </source>
</reference>
<gene>
    <name evidence="7" type="ORF">CILFYP12_02373</name>
</gene>
<evidence type="ECO:0000256" key="6">
    <source>
        <dbReference type="SAM" id="Phobius"/>
    </source>
</evidence>
<dbReference type="AlphaFoldDB" id="A0A6N2VE50"/>
<feature type="binding site" evidence="5">
    <location>
        <position position="111"/>
    </location>
    <ligand>
        <name>Zn(2+)</name>
        <dbReference type="ChEBI" id="CHEBI:29105"/>
    </ligand>
</feature>
<feature type="transmembrane region" description="Helical" evidence="6">
    <location>
        <begin position="153"/>
        <end position="173"/>
    </location>
</feature>
<dbReference type="EMBL" id="CACRTE010000030">
    <property type="protein sequence ID" value="VYT28865.1"/>
    <property type="molecule type" value="Genomic_DNA"/>
</dbReference>
<protein>
    <submittedName>
        <fullName evidence="7">Haemolysin-III related</fullName>
    </submittedName>
</protein>
<feature type="transmembrane region" description="Helical" evidence="6">
    <location>
        <begin position="125"/>
        <end position="147"/>
    </location>
</feature>
<accession>A0A6N2VE50</accession>
<evidence type="ECO:0000256" key="5">
    <source>
        <dbReference type="PIRSR" id="PIRSR604254-1"/>
    </source>
</evidence>
<proteinExistence type="predicted"/>
<evidence type="ECO:0000256" key="4">
    <source>
        <dbReference type="ARBA" id="ARBA00023136"/>
    </source>
</evidence>
<feature type="binding site" evidence="5">
    <location>
        <position position="233"/>
    </location>
    <ligand>
        <name>Zn(2+)</name>
        <dbReference type="ChEBI" id="CHEBI:29105"/>
    </ligand>
</feature>
<dbReference type="PANTHER" id="PTHR20855:SF3">
    <property type="entry name" value="LD03007P"/>
    <property type="match status" value="1"/>
</dbReference>
<feature type="transmembrane region" description="Helical" evidence="6">
    <location>
        <begin position="63"/>
        <end position="84"/>
    </location>
</feature>
<keyword evidence="5" id="KW-0862">Zinc</keyword>
<feature type="transmembrane region" description="Helical" evidence="6">
    <location>
        <begin position="180"/>
        <end position="198"/>
    </location>
</feature>
<dbReference type="PANTHER" id="PTHR20855">
    <property type="entry name" value="ADIPOR/PROGESTIN RECEPTOR-RELATED"/>
    <property type="match status" value="1"/>
</dbReference>
<comment type="subcellular location">
    <subcellularLocation>
        <location evidence="1">Membrane</location>
        <topology evidence="1">Multi-pass membrane protein</topology>
    </subcellularLocation>
</comment>
<feature type="binding site" evidence="5">
    <location>
        <position position="237"/>
    </location>
    <ligand>
        <name>Zn(2+)</name>
        <dbReference type="ChEBI" id="CHEBI:29105"/>
    </ligand>
</feature>
<evidence type="ECO:0000256" key="2">
    <source>
        <dbReference type="ARBA" id="ARBA00022692"/>
    </source>
</evidence>
<keyword evidence="2 6" id="KW-0812">Transmembrane</keyword>
<organism evidence="7">
    <name type="scientific">Clostridium innocuum</name>
    <dbReference type="NCBI Taxonomy" id="1522"/>
    <lineage>
        <taxon>Bacteria</taxon>
        <taxon>Bacillati</taxon>
        <taxon>Bacillota</taxon>
        <taxon>Clostridia</taxon>
        <taxon>Eubacteriales</taxon>
        <taxon>Clostridiaceae</taxon>
        <taxon>Clostridium</taxon>
    </lineage>
</organism>
<dbReference type="GO" id="GO:0046872">
    <property type="term" value="F:metal ion binding"/>
    <property type="evidence" value="ECO:0007669"/>
    <property type="project" value="UniProtKB-KW"/>
</dbReference>
<evidence type="ECO:0000256" key="3">
    <source>
        <dbReference type="ARBA" id="ARBA00022989"/>
    </source>
</evidence>
<name>A0A6N2VE50_CLOIN</name>
<evidence type="ECO:0000313" key="7">
    <source>
        <dbReference type="EMBL" id="VYT28865.1"/>
    </source>
</evidence>
<feature type="transmembrane region" description="Helical" evidence="6">
    <location>
        <begin position="90"/>
        <end position="113"/>
    </location>
</feature>
<dbReference type="InterPro" id="IPR004254">
    <property type="entry name" value="AdipoR/HlyIII-related"/>
</dbReference>
<keyword evidence="5" id="KW-0479">Metal-binding</keyword>
<keyword evidence="4 6" id="KW-0472">Membrane</keyword>
<feature type="transmembrane region" description="Helical" evidence="6">
    <location>
        <begin position="204"/>
        <end position="223"/>
    </location>
</feature>
<sequence>MEKRENTCLYLLLYRQGIFLCIFHMNKKGDCVKEKMTKEQKKQLLKERNTPPHLSILEEIGNAISHGAGAVAALIGMILLLLKADSNAKIAAALIFGGSMFLLMLMSCLYHAFKSDSKVKRLWRRFDYTSIYFLINGTFAPICLVFANSSLALLLFAIQWLLALVGIIMILVYGPGKWPALHYTLYFVIGWSGVFFLGDMYQHNQPLLCMILMGGVVYTLGMIPFSKHHKGAHFLWHLFVLSGALLHWIGIYFFLY</sequence>
<feature type="transmembrane region" description="Helical" evidence="6">
    <location>
        <begin position="235"/>
        <end position="255"/>
    </location>
</feature>